<keyword evidence="2" id="KW-1185">Reference proteome</keyword>
<evidence type="ECO:0000313" key="1">
    <source>
        <dbReference type="EMBL" id="OMO83652.1"/>
    </source>
</evidence>
<sequence>MVVQILISPRPPSDRCHCQKFTTLVVGGPAEAFTNA</sequence>
<dbReference type="Proteomes" id="UP000188268">
    <property type="component" value="Unassembled WGS sequence"/>
</dbReference>
<dbReference type="AlphaFoldDB" id="A0A1R3IM54"/>
<comment type="caution">
    <text evidence="1">The sequence shown here is derived from an EMBL/GenBank/DDBJ whole genome shotgun (WGS) entry which is preliminary data.</text>
</comment>
<protein>
    <submittedName>
        <fullName evidence="1">Uncharacterized protein</fullName>
    </submittedName>
</protein>
<gene>
    <name evidence="1" type="ORF">CCACVL1_11284</name>
</gene>
<name>A0A1R3IM54_COCAP</name>
<proteinExistence type="predicted"/>
<reference evidence="1 2" key="1">
    <citation type="submission" date="2013-09" db="EMBL/GenBank/DDBJ databases">
        <title>Corchorus capsularis genome sequencing.</title>
        <authorList>
            <person name="Alam M."/>
            <person name="Haque M.S."/>
            <person name="Islam M.S."/>
            <person name="Emdad E.M."/>
            <person name="Islam M.M."/>
            <person name="Ahmed B."/>
            <person name="Halim A."/>
            <person name="Hossen Q.M.M."/>
            <person name="Hossain M.Z."/>
            <person name="Ahmed R."/>
            <person name="Khan M.M."/>
            <person name="Islam R."/>
            <person name="Rashid M.M."/>
            <person name="Khan S.A."/>
            <person name="Rahman M.S."/>
            <person name="Alam M."/>
        </authorList>
    </citation>
    <scope>NUCLEOTIDE SEQUENCE [LARGE SCALE GENOMIC DNA]</scope>
    <source>
        <strain evidence="2">cv. CVL-1</strain>
        <tissue evidence="1">Whole seedling</tissue>
    </source>
</reference>
<evidence type="ECO:0000313" key="2">
    <source>
        <dbReference type="Proteomes" id="UP000188268"/>
    </source>
</evidence>
<dbReference type="Gramene" id="OMO83652">
    <property type="protein sequence ID" value="OMO83652"/>
    <property type="gene ID" value="CCACVL1_11284"/>
</dbReference>
<organism evidence="1 2">
    <name type="scientific">Corchorus capsularis</name>
    <name type="common">Jute</name>
    <dbReference type="NCBI Taxonomy" id="210143"/>
    <lineage>
        <taxon>Eukaryota</taxon>
        <taxon>Viridiplantae</taxon>
        <taxon>Streptophyta</taxon>
        <taxon>Embryophyta</taxon>
        <taxon>Tracheophyta</taxon>
        <taxon>Spermatophyta</taxon>
        <taxon>Magnoliopsida</taxon>
        <taxon>eudicotyledons</taxon>
        <taxon>Gunneridae</taxon>
        <taxon>Pentapetalae</taxon>
        <taxon>rosids</taxon>
        <taxon>malvids</taxon>
        <taxon>Malvales</taxon>
        <taxon>Malvaceae</taxon>
        <taxon>Grewioideae</taxon>
        <taxon>Apeibeae</taxon>
        <taxon>Corchorus</taxon>
    </lineage>
</organism>
<dbReference type="EMBL" id="AWWV01009847">
    <property type="protein sequence ID" value="OMO83652.1"/>
    <property type="molecule type" value="Genomic_DNA"/>
</dbReference>
<accession>A0A1R3IM54</accession>